<protein>
    <submittedName>
        <fullName evidence="1">Uncharacterized protein</fullName>
    </submittedName>
</protein>
<organism evidence="1 2">
    <name type="scientific">Paraphaeosphaeria minitans</name>
    <dbReference type="NCBI Taxonomy" id="565426"/>
    <lineage>
        <taxon>Eukaryota</taxon>
        <taxon>Fungi</taxon>
        <taxon>Dikarya</taxon>
        <taxon>Ascomycota</taxon>
        <taxon>Pezizomycotina</taxon>
        <taxon>Dothideomycetes</taxon>
        <taxon>Pleosporomycetidae</taxon>
        <taxon>Pleosporales</taxon>
        <taxon>Massarineae</taxon>
        <taxon>Didymosphaeriaceae</taxon>
        <taxon>Paraphaeosphaeria</taxon>
    </lineage>
</organism>
<reference evidence="1" key="1">
    <citation type="journal article" date="2020" name="Mol. Plant Microbe Interact.">
        <title>Genome Sequence of the Biocontrol Agent Coniothyrium minitans strain Conio (IMI 134523).</title>
        <authorList>
            <person name="Patel D."/>
            <person name="Shittu T.A."/>
            <person name="Baroncelli R."/>
            <person name="Muthumeenakshi S."/>
            <person name="Osborne T.H."/>
            <person name="Janganan T.K."/>
            <person name="Sreenivasaprasad S."/>
        </authorList>
    </citation>
    <scope>NUCLEOTIDE SEQUENCE</scope>
    <source>
        <strain evidence="1">Conio</strain>
    </source>
</reference>
<accession>A0A9P6GN57</accession>
<dbReference type="EMBL" id="WJXW01000003">
    <property type="protein sequence ID" value="KAF9738747.1"/>
    <property type="molecule type" value="Genomic_DNA"/>
</dbReference>
<dbReference type="Proteomes" id="UP000756921">
    <property type="component" value="Unassembled WGS sequence"/>
</dbReference>
<proteinExistence type="predicted"/>
<comment type="caution">
    <text evidence="1">The sequence shown here is derived from an EMBL/GenBank/DDBJ whole genome shotgun (WGS) entry which is preliminary data.</text>
</comment>
<keyword evidence="2" id="KW-1185">Reference proteome</keyword>
<dbReference type="AlphaFoldDB" id="A0A9P6GN57"/>
<gene>
    <name evidence="1" type="ORF">PMIN01_04030</name>
</gene>
<evidence type="ECO:0000313" key="2">
    <source>
        <dbReference type="Proteomes" id="UP000756921"/>
    </source>
</evidence>
<evidence type="ECO:0000313" key="1">
    <source>
        <dbReference type="EMBL" id="KAF9738747.1"/>
    </source>
</evidence>
<sequence length="123" mass="13874">MVQNGETVNSAEVVGIRSAGCTRDWRLFLPYPYPTAATLQTTYPAHKETSTDSCDRRGSDISAERSKRVEAEHVSAGLQVARQIALPCLLQLRELWGVKVNCSASRRFGYDGTKQERYRDYRC</sequence>
<name>A0A9P6GN57_9PLEO</name>